<proteinExistence type="inferred from homology"/>
<dbReference type="GO" id="GO:0005886">
    <property type="term" value="C:plasma membrane"/>
    <property type="evidence" value="ECO:0007669"/>
    <property type="project" value="UniProtKB-SubCell"/>
</dbReference>
<dbReference type="InterPro" id="IPR035906">
    <property type="entry name" value="MetI-like_sf"/>
</dbReference>
<feature type="transmembrane region" description="Helical" evidence="7">
    <location>
        <begin position="68"/>
        <end position="94"/>
    </location>
</feature>
<comment type="similarity">
    <text evidence="7">Belongs to the binding-protein-dependent transport system permease family.</text>
</comment>
<dbReference type="RefSeq" id="WP_068610222.1">
    <property type="nucleotide sequence ID" value="NZ_CP011388.1"/>
</dbReference>
<evidence type="ECO:0000259" key="8">
    <source>
        <dbReference type="PROSITE" id="PS50928"/>
    </source>
</evidence>
<dbReference type="InterPro" id="IPR000515">
    <property type="entry name" value="MetI-like"/>
</dbReference>
<dbReference type="Proteomes" id="UP000076927">
    <property type="component" value="Chromosome"/>
</dbReference>
<dbReference type="PANTHER" id="PTHR43227">
    <property type="entry name" value="BLL4140 PROTEIN"/>
    <property type="match status" value="1"/>
</dbReference>
<protein>
    <submittedName>
        <fullName evidence="9">Protein lplB</fullName>
    </submittedName>
</protein>
<evidence type="ECO:0000256" key="4">
    <source>
        <dbReference type="ARBA" id="ARBA00022692"/>
    </source>
</evidence>
<dbReference type="Gene3D" id="1.10.3720.10">
    <property type="entry name" value="MetI-like"/>
    <property type="match status" value="1"/>
</dbReference>
<keyword evidence="10" id="KW-1185">Reference proteome</keyword>
<dbReference type="Pfam" id="PF00528">
    <property type="entry name" value="BPD_transp_1"/>
    <property type="match status" value="1"/>
</dbReference>
<dbReference type="GO" id="GO:0055085">
    <property type="term" value="P:transmembrane transport"/>
    <property type="evidence" value="ECO:0007669"/>
    <property type="project" value="InterPro"/>
</dbReference>
<feature type="transmembrane region" description="Helical" evidence="7">
    <location>
        <begin position="264"/>
        <end position="288"/>
    </location>
</feature>
<keyword evidence="6 7" id="KW-0472">Membrane</keyword>
<evidence type="ECO:0000313" key="9">
    <source>
        <dbReference type="EMBL" id="ANE48410.1"/>
    </source>
</evidence>
<feature type="domain" description="ABC transmembrane type-1" evidence="8">
    <location>
        <begin position="69"/>
        <end position="283"/>
    </location>
</feature>
<comment type="subcellular location">
    <subcellularLocation>
        <location evidence="1 7">Cell membrane</location>
        <topology evidence="1 7">Multi-pass membrane protein</topology>
    </subcellularLocation>
</comment>
<dbReference type="CDD" id="cd06261">
    <property type="entry name" value="TM_PBP2"/>
    <property type="match status" value="1"/>
</dbReference>
<dbReference type="PATRIC" id="fig|1178515.4.peg.4336"/>
<keyword evidence="5 7" id="KW-1133">Transmembrane helix</keyword>
<dbReference type="PROSITE" id="PS50928">
    <property type="entry name" value="ABC_TM1"/>
    <property type="match status" value="1"/>
</dbReference>
<sequence length="296" mass="33351">MNNKVERSHYHLMLLPGILLLLIFSIYPMFGVILAFKQFNPVAGIWGSPWIGFEHFRSVFNNPLSFQVVYNTLFIATAKIIANNVASLVFALLLNEVRIRWFKRTVQTVVYLPYFLSWVILAGMFKDMFSNEGLINKTLGLMGVDAITFLGSNAWFPAILVGTDTWKDFGFGAIIYLAALTNINPNLYEASAIDGANRWQNLKYITLPSLTTTIILLATLSMQGVLNAGFEQVLNMYNVVVYESGDIIDTYVYRLGLSQAQYEIATAIGLFKSVVSFILIGVSSYLAYRFANYRIF</sequence>
<reference evidence="9 10" key="1">
    <citation type="submission" date="2015-01" db="EMBL/GenBank/DDBJ databases">
        <title>Paenibacillus swuensis/DY6/whole genome sequencing.</title>
        <authorList>
            <person name="Kim M.K."/>
            <person name="Srinivasan S."/>
            <person name="Lee J.-J."/>
        </authorList>
    </citation>
    <scope>NUCLEOTIDE SEQUENCE [LARGE SCALE GENOMIC DNA]</scope>
    <source>
        <strain evidence="9 10">DY6</strain>
    </source>
</reference>
<dbReference type="KEGG" id="pswu:SY83_21405"/>
<keyword evidence="2 7" id="KW-0813">Transport</keyword>
<dbReference type="STRING" id="1178515.SY83_21405"/>
<dbReference type="InterPro" id="IPR050809">
    <property type="entry name" value="UgpAE/MalFG_permease"/>
</dbReference>
<gene>
    <name evidence="9" type="ORF">SY83_21405</name>
</gene>
<evidence type="ECO:0000256" key="3">
    <source>
        <dbReference type="ARBA" id="ARBA00022475"/>
    </source>
</evidence>
<dbReference type="PANTHER" id="PTHR43227:SF11">
    <property type="entry name" value="BLL4140 PROTEIN"/>
    <property type="match status" value="1"/>
</dbReference>
<evidence type="ECO:0000256" key="7">
    <source>
        <dbReference type="RuleBase" id="RU363032"/>
    </source>
</evidence>
<dbReference type="SUPFAM" id="SSF161098">
    <property type="entry name" value="MetI-like"/>
    <property type="match status" value="1"/>
</dbReference>
<feature type="transmembrane region" description="Helical" evidence="7">
    <location>
        <begin position="106"/>
        <end position="125"/>
    </location>
</feature>
<accession>A0A172TN06</accession>
<evidence type="ECO:0000256" key="2">
    <source>
        <dbReference type="ARBA" id="ARBA00022448"/>
    </source>
</evidence>
<evidence type="ECO:0000313" key="10">
    <source>
        <dbReference type="Proteomes" id="UP000076927"/>
    </source>
</evidence>
<dbReference type="EMBL" id="CP011388">
    <property type="protein sequence ID" value="ANE48410.1"/>
    <property type="molecule type" value="Genomic_DNA"/>
</dbReference>
<feature type="transmembrane region" description="Helical" evidence="7">
    <location>
        <begin position="204"/>
        <end position="226"/>
    </location>
</feature>
<dbReference type="OrthoDB" id="9785836at2"/>
<organism evidence="9 10">
    <name type="scientific">Paenibacillus swuensis</name>
    <dbReference type="NCBI Taxonomy" id="1178515"/>
    <lineage>
        <taxon>Bacteria</taxon>
        <taxon>Bacillati</taxon>
        <taxon>Bacillota</taxon>
        <taxon>Bacilli</taxon>
        <taxon>Bacillales</taxon>
        <taxon>Paenibacillaceae</taxon>
        <taxon>Paenibacillus</taxon>
    </lineage>
</organism>
<evidence type="ECO:0000256" key="1">
    <source>
        <dbReference type="ARBA" id="ARBA00004651"/>
    </source>
</evidence>
<evidence type="ECO:0000256" key="6">
    <source>
        <dbReference type="ARBA" id="ARBA00023136"/>
    </source>
</evidence>
<evidence type="ECO:0000256" key="5">
    <source>
        <dbReference type="ARBA" id="ARBA00022989"/>
    </source>
</evidence>
<feature type="transmembrane region" description="Helical" evidence="7">
    <location>
        <begin position="12"/>
        <end position="36"/>
    </location>
</feature>
<name>A0A172TN06_9BACL</name>
<keyword evidence="3" id="KW-1003">Cell membrane</keyword>
<keyword evidence="4 7" id="KW-0812">Transmembrane</keyword>
<dbReference type="AlphaFoldDB" id="A0A172TN06"/>